<dbReference type="PANTHER" id="PTHR38011">
    <property type="entry name" value="DIHYDROFOLATE REDUCTASE FAMILY PROTEIN (AFU_ORTHOLOGUE AFUA_8G06820)"/>
    <property type="match status" value="1"/>
</dbReference>
<organism evidence="5 6">
    <name type="scientific">Telmatospirillum siberiense</name>
    <dbReference type="NCBI Taxonomy" id="382514"/>
    <lineage>
        <taxon>Bacteria</taxon>
        <taxon>Pseudomonadati</taxon>
        <taxon>Pseudomonadota</taxon>
        <taxon>Alphaproteobacteria</taxon>
        <taxon>Rhodospirillales</taxon>
        <taxon>Rhodospirillaceae</taxon>
        <taxon>Telmatospirillum</taxon>
    </lineage>
</organism>
<feature type="domain" description="Bacterial bifunctional deaminase-reductase C-terminal" evidence="4">
    <location>
        <begin position="3"/>
        <end position="225"/>
    </location>
</feature>
<dbReference type="Gene3D" id="3.40.430.10">
    <property type="entry name" value="Dihydrofolate Reductase, subunit A"/>
    <property type="match status" value="1"/>
</dbReference>
<evidence type="ECO:0000313" key="6">
    <source>
        <dbReference type="Proteomes" id="UP000233293"/>
    </source>
</evidence>
<comment type="caution">
    <text evidence="5">The sequence shown here is derived from an EMBL/GenBank/DDBJ whole genome shotgun (WGS) entry which is preliminary data.</text>
</comment>
<evidence type="ECO:0000259" key="4">
    <source>
        <dbReference type="Pfam" id="PF01872"/>
    </source>
</evidence>
<dbReference type="InterPro" id="IPR002734">
    <property type="entry name" value="RibDG_C"/>
</dbReference>
<evidence type="ECO:0000313" key="5">
    <source>
        <dbReference type="EMBL" id="PKU24123.1"/>
    </source>
</evidence>
<protein>
    <submittedName>
        <fullName evidence="5">5-amino-6-(5-phosphoribosylamino)uracil reductase</fullName>
    </submittedName>
</protein>
<dbReference type="EMBL" id="PIUM01000014">
    <property type="protein sequence ID" value="PKU24123.1"/>
    <property type="molecule type" value="Genomic_DNA"/>
</dbReference>
<comment type="pathway">
    <text evidence="1">Cofactor biosynthesis; riboflavin biosynthesis.</text>
</comment>
<dbReference type="PANTHER" id="PTHR38011:SF7">
    <property type="entry name" value="2,5-DIAMINO-6-RIBOSYLAMINO-4(3H)-PYRIMIDINONE 5'-PHOSPHATE REDUCTASE"/>
    <property type="match status" value="1"/>
</dbReference>
<sequence>MRPKIICHMVSSIDGALQVNRWTAPAAGIDGDVLSRHYEEVAARLDADGWMVGRKTMEYYANAAAPAPDSAGKSPRQAHIADRRGRDVAVAIDPQGKLHYEKDEAEGNHLVAILGERVSDAYLSELREGGVSYLFAGPDGYDLRQAMDVLGEAFGIRTILLEGGGIINGAFLKAGLIDEISLLVYPAIDGLAKAPGIFDYLGGPNEKPAAGLSLRHTATEMLDGGMVWLRYGVEANPPSPRH</sequence>
<evidence type="ECO:0000256" key="2">
    <source>
        <dbReference type="ARBA" id="ARBA00022857"/>
    </source>
</evidence>
<evidence type="ECO:0000256" key="1">
    <source>
        <dbReference type="ARBA" id="ARBA00005104"/>
    </source>
</evidence>
<keyword evidence="2" id="KW-0521">NADP</keyword>
<evidence type="ECO:0000256" key="3">
    <source>
        <dbReference type="ARBA" id="ARBA00023002"/>
    </source>
</evidence>
<name>A0A2N3PUQ1_9PROT</name>
<keyword evidence="3" id="KW-0560">Oxidoreductase</keyword>
<dbReference type="SUPFAM" id="SSF53597">
    <property type="entry name" value="Dihydrofolate reductase-like"/>
    <property type="match status" value="1"/>
</dbReference>
<dbReference type="AlphaFoldDB" id="A0A2N3PUQ1"/>
<dbReference type="InterPro" id="IPR050765">
    <property type="entry name" value="Riboflavin_Biosynth_HTPR"/>
</dbReference>
<accession>A0A2N3PUQ1</accession>
<reference evidence="6" key="1">
    <citation type="submission" date="2017-12" db="EMBL/GenBank/DDBJ databases">
        <title>Draft genome sequence of Telmatospirillum siberiense 26-4b1T, an acidotolerant peatland alphaproteobacterium potentially involved in sulfur cycling.</title>
        <authorList>
            <person name="Hausmann B."/>
            <person name="Pjevac P."/>
            <person name="Schreck K."/>
            <person name="Herbold C.W."/>
            <person name="Daims H."/>
            <person name="Wagner M."/>
            <person name="Pester M."/>
            <person name="Loy A."/>
        </authorList>
    </citation>
    <scope>NUCLEOTIDE SEQUENCE [LARGE SCALE GENOMIC DNA]</scope>
    <source>
        <strain evidence="6">26-4b1</strain>
    </source>
</reference>
<dbReference type="GO" id="GO:0008703">
    <property type="term" value="F:5-amino-6-(5-phosphoribosylamino)uracil reductase activity"/>
    <property type="evidence" value="ECO:0007669"/>
    <property type="project" value="InterPro"/>
</dbReference>
<dbReference type="OrthoDB" id="9800865at2"/>
<proteinExistence type="predicted"/>
<dbReference type="RefSeq" id="WP_101251154.1">
    <property type="nucleotide sequence ID" value="NZ_PIUM01000014.1"/>
</dbReference>
<dbReference type="GO" id="GO:0009231">
    <property type="term" value="P:riboflavin biosynthetic process"/>
    <property type="evidence" value="ECO:0007669"/>
    <property type="project" value="InterPro"/>
</dbReference>
<gene>
    <name evidence="5" type="ORF">CWS72_13135</name>
</gene>
<keyword evidence="6" id="KW-1185">Reference proteome</keyword>
<dbReference type="Pfam" id="PF01872">
    <property type="entry name" value="RibD_C"/>
    <property type="match status" value="1"/>
</dbReference>
<dbReference type="InterPro" id="IPR024072">
    <property type="entry name" value="DHFR-like_dom_sf"/>
</dbReference>
<dbReference type="Proteomes" id="UP000233293">
    <property type="component" value="Unassembled WGS sequence"/>
</dbReference>